<gene>
    <name evidence="2" type="ORF">KTN04_06415</name>
</gene>
<evidence type="ECO:0000313" key="2">
    <source>
        <dbReference type="EMBL" id="MBV0932968.1"/>
    </source>
</evidence>
<evidence type="ECO:0000259" key="1">
    <source>
        <dbReference type="PROSITE" id="PS50801"/>
    </source>
</evidence>
<dbReference type="PANTHER" id="PTHR35849">
    <property type="entry name" value="BLR2341 PROTEIN"/>
    <property type="match status" value="1"/>
</dbReference>
<dbReference type="Proteomes" id="UP000755551">
    <property type="component" value="Unassembled WGS sequence"/>
</dbReference>
<organism evidence="2 3">
    <name type="scientific">Marinobacterium weihaiense</name>
    <dbReference type="NCBI Taxonomy" id="2851016"/>
    <lineage>
        <taxon>Bacteria</taxon>
        <taxon>Pseudomonadati</taxon>
        <taxon>Pseudomonadota</taxon>
        <taxon>Gammaproteobacteria</taxon>
        <taxon>Oceanospirillales</taxon>
        <taxon>Oceanospirillaceae</taxon>
        <taxon>Marinobacterium</taxon>
    </lineage>
</organism>
<feature type="domain" description="STAS" evidence="1">
    <location>
        <begin position="1"/>
        <end position="106"/>
    </location>
</feature>
<dbReference type="RefSeq" id="WP_217334393.1">
    <property type="nucleotide sequence ID" value="NZ_JAHQZT010000006.1"/>
</dbReference>
<dbReference type="InterPro" id="IPR002645">
    <property type="entry name" value="STAS_dom"/>
</dbReference>
<dbReference type="Pfam" id="PF13466">
    <property type="entry name" value="STAS_2"/>
    <property type="match status" value="1"/>
</dbReference>
<accession>A0ABS6M9K7</accession>
<proteinExistence type="predicted"/>
<name>A0ABS6M9K7_9GAMM</name>
<dbReference type="PANTHER" id="PTHR35849:SF2">
    <property type="entry name" value="BLR2341 PROTEIN"/>
    <property type="match status" value="1"/>
</dbReference>
<sequence length="106" mass="11723">MGLEIRQEQGTAFVDVQDEMTIYTAALQWEQLQPLLAQVKAVDMNLSAVSEMDSAGIQLLLALKQASDRLHNRFVLTAPAPCVEDLLQLLRLRSVLMPAEEAETDG</sequence>
<dbReference type="EMBL" id="JAHQZT010000006">
    <property type="protein sequence ID" value="MBV0932968.1"/>
    <property type="molecule type" value="Genomic_DNA"/>
</dbReference>
<dbReference type="InterPro" id="IPR052746">
    <property type="entry name" value="MlaB_ABC_Transporter"/>
</dbReference>
<protein>
    <submittedName>
        <fullName evidence="2">STAS domain-containing protein</fullName>
    </submittedName>
</protein>
<evidence type="ECO:0000313" key="3">
    <source>
        <dbReference type="Proteomes" id="UP000755551"/>
    </source>
</evidence>
<dbReference type="CDD" id="cd07043">
    <property type="entry name" value="STAS_anti-anti-sigma_factors"/>
    <property type="match status" value="1"/>
</dbReference>
<comment type="caution">
    <text evidence="2">The sequence shown here is derived from an EMBL/GenBank/DDBJ whole genome shotgun (WGS) entry which is preliminary data.</text>
</comment>
<dbReference type="InterPro" id="IPR058548">
    <property type="entry name" value="MlaB-like_STAS"/>
</dbReference>
<dbReference type="PROSITE" id="PS50801">
    <property type="entry name" value="STAS"/>
    <property type="match status" value="1"/>
</dbReference>
<keyword evidence="3" id="KW-1185">Reference proteome</keyword>
<reference evidence="2 3" key="1">
    <citation type="submission" date="2021-06" db="EMBL/GenBank/DDBJ databases">
        <title>Bacterium isolated from marine sediment.</title>
        <authorList>
            <person name="Zhu K.-L."/>
            <person name="Du Z.-J."/>
            <person name="Liang Q.-Y."/>
        </authorList>
    </citation>
    <scope>NUCLEOTIDE SEQUENCE [LARGE SCALE GENOMIC DNA]</scope>
    <source>
        <strain evidence="2 3">A346</strain>
    </source>
</reference>